<evidence type="ECO:0000256" key="2">
    <source>
        <dbReference type="ARBA" id="ARBA00006643"/>
    </source>
</evidence>
<organism evidence="9 10">
    <name type="scientific">Rhododendron williamsianum</name>
    <dbReference type="NCBI Taxonomy" id="262921"/>
    <lineage>
        <taxon>Eukaryota</taxon>
        <taxon>Viridiplantae</taxon>
        <taxon>Streptophyta</taxon>
        <taxon>Embryophyta</taxon>
        <taxon>Tracheophyta</taxon>
        <taxon>Spermatophyta</taxon>
        <taxon>Magnoliopsida</taxon>
        <taxon>eudicotyledons</taxon>
        <taxon>Gunneridae</taxon>
        <taxon>Pentapetalae</taxon>
        <taxon>asterids</taxon>
        <taxon>Ericales</taxon>
        <taxon>Ericaceae</taxon>
        <taxon>Ericoideae</taxon>
        <taxon>Rhodoreae</taxon>
        <taxon>Rhododendron</taxon>
    </lineage>
</organism>
<evidence type="ECO:0000259" key="8">
    <source>
        <dbReference type="Pfam" id="PF14432"/>
    </source>
</evidence>
<feature type="repeat" description="PPR" evidence="6">
    <location>
        <begin position="259"/>
        <end position="293"/>
    </location>
</feature>
<evidence type="ECO:0000313" key="9">
    <source>
        <dbReference type="EMBL" id="KAE9450518.1"/>
    </source>
</evidence>
<keyword evidence="5" id="KW-0496">Mitochondrion</keyword>
<dbReference type="Gene3D" id="1.25.40.10">
    <property type="entry name" value="Tetratricopeptide repeat domain"/>
    <property type="match status" value="3"/>
</dbReference>
<dbReference type="GO" id="GO:0005739">
    <property type="term" value="C:mitochondrion"/>
    <property type="evidence" value="ECO:0007669"/>
    <property type="project" value="UniProtKB-SubCell"/>
</dbReference>
<dbReference type="InterPro" id="IPR046960">
    <property type="entry name" value="PPR_At4g14850-like_plant"/>
</dbReference>
<dbReference type="InterPro" id="IPR032867">
    <property type="entry name" value="DYW_dom"/>
</dbReference>
<dbReference type="Pfam" id="PF14432">
    <property type="entry name" value="DYW_deaminase"/>
    <property type="match status" value="1"/>
</dbReference>
<dbReference type="OrthoDB" id="185373at2759"/>
<evidence type="ECO:0000256" key="6">
    <source>
        <dbReference type="PROSITE-ProRule" id="PRU00708"/>
    </source>
</evidence>
<accession>A0A6A4L7I3</accession>
<dbReference type="PANTHER" id="PTHR24015">
    <property type="entry name" value="OS07G0578800 PROTEIN-RELATED"/>
    <property type="match status" value="1"/>
</dbReference>
<keyword evidence="4" id="KW-0809">Transit peptide</keyword>
<dbReference type="PROSITE" id="PS51375">
    <property type="entry name" value="PPR"/>
    <property type="match status" value="5"/>
</dbReference>
<dbReference type="FunFam" id="1.25.40.10:FF:000711">
    <property type="entry name" value="Tetratricopeptide repeat (TPR)-like superfamily protein"/>
    <property type="match status" value="1"/>
</dbReference>
<dbReference type="InterPro" id="IPR002885">
    <property type="entry name" value="PPR_rpt"/>
</dbReference>
<evidence type="ECO:0000256" key="4">
    <source>
        <dbReference type="ARBA" id="ARBA00022946"/>
    </source>
</evidence>
<keyword evidence="10" id="KW-1185">Reference proteome</keyword>
<feature type="domain" description="DYW" evidence="8">
    <location>
        <begin position="574"/>
        <end position="666"/>
    </location>
</feature>
<dbReference type="Pfam" id="PF13041">
    <property type="entry name" value="PPR_2"/>
    <property type="match status" value="3"/>
</dbReference>
<evidence type="ECO:0000313" key="10">
    <source>
        <dbReference type="Proteomes" id="UP000428333"/>
    </source>
</evidence>
<dbReference type="GO" id="GO:0009451">
    <property type="term" value="P:RNA modification"/>
    <property type="evidence" value="ECO:0007669"/>
    <property type="project" value="InterPro"/>
</dbReference>
<dbReference type="GO" id="GO:0008270">
    <property type="term" value="F:zinc ion binding"/>
    <property type="evidence" value="ECO:0007669"/>
    <property type="project" value="InterPro"/>
</dbReference>
<name>A0A6A4L7I3_9ERIC</name>
<dbReference type="NCBIfam" id="TIGR00756">
    <property type="entry name" value="PPR"/>
    <property type="match status" value="5"/>
</dbReference>
<feature type="repeat" description="PPR" evidence="6">
    <location>
        <begin position="395"/>
        <end position="429"/>
    </location>
</feature>
<gene>
    <name evidence="9" type="ORF">C3L33_17596</name>
</gene>
<dbReference type="AlphaFoldDB" id="A0A6A4L7I3"/>
<dbReference type="PANTHER" id="PTHR24015:SF548">
    <property type="entry name" value="OS08G0340900 PROTEIN"/>
    <property type="match status" value="1"/>
</dbReference>
<protein>
    <recommendedName>
        <fullName evidence="8">DYW domain-containing protein</fullName>
    </recommendedName>
</protein>
<evidence type="ECO:0000256" key="5">
    <source>
        <dbReference type="ARBA" id="ARBA00023128"/>
    </source>
</evidence>
<dbReference type="EMBL" id="QEFC01002802">
    <property type="protein sequence ID" value="KAE9450518.1"/>
    <property type="molecule type" value="Genomic_DNA"/>
</dbReference>
<dbReference type="InterPro" id="IPR046848">
    <property type="entry name" value="E_motif"/>
</dbReference>
<dbReference type="Pfam" id="PF01535">
    <property type="entry name" value="PPR"/>
    <property type="match status" value="2"/>
</dbReference>
<feature type="region of interest" description="Disordered" evidence="7">
    <location>
        <begin position="52"/>
        <end position="76"/>
    </location>
</feature>
<feature type="repeat" description="PPR" evidence="6">
    <location>
        <begin position="158"/>
        <end position="192"/>
    </location>
</feature>
<feature type="repeat" description="PPR" evidence="6">
    <location>
        <begin position="127"/>
        <end position="157"/>
    </location>
</feature>
<feature type="repeat" description="PPR" evidence="6">
    <location>
        <begin position="360"/>
        <end position="394"/>
    </location>
</feature>
<proteinExistence type="inferred from homology"/>
<comment type="subcellular location">
    <subcellularLocation>
        <location evidence="1">Mitochondrion</location>
    </subcellularLocation>
</comment>
<keyword evidence="3" id="KW-0677">Repeat</keyword>
<comment type="similarity">
    <text evidence="2">Belongs to the PPR family. PCMP-H subfamily.</text>
</comment>
<dbReference type="InterPro" id="IPR011990">
    <property type="entry name" value="TPR-like_helical_dom_sf"/>
</dbReference>
<sequence length="666" mass="75042">MNVLSSTIDAILLSKHASLISSSSSSSSTRPLFSMLLSPAFRTSSCASTATTTTTTTTTTLSKNPQINNNDEEKKQEEAELDLIDSGFLEQDPTLYTKLLNNCTKLKKLLEGRSIHAHFLRSQFTHNIVIQNTVLNMYAKCGSIDEARKVFEEMPDRDMVTWTALITGYSQNDRPRDALLLFPQMLRFGFEPNQFTFSSLLKAAGAVPTDRDGRQVHGFVIKYGVDSNVYVGSSLVDMYARWGLMDEARFVFDGLVSKNDVSYNALIAGHARMDEGEQAVRLFRAMQREDFRPTHFTYSSVFTVCASIGALEQGKGVHAHMMKLGEQLVSFVGNTLLDMYAKSGSIEDAKKVFDRLVRRDVVSWNSMLNACAQHGLGKETVERFEQMLRVGIEPNAITFLCVLTACSHAGLLDKGQYYFELMKKYKVEPEVSHYVTIVDQLGRAGQFDRAERFIENMPIEPNAAVWGALLGSCRMHKNMELGAYAAERVFELDPRDSGPHVLLYNIYASGGRWSDAAKVRKMMKESGVKKEPACSWVEIENAVHVFVANDDAHPQKEEMCKKWEEICGQIKEIGYVPDTSHVLLFVDEQERETKLQYHSEKLALALSLLKMPPGSTIQIKKNIRVCGDCHSAFKFVSKVVQREIILRDTNRFHHFRDGFCSCGDYW</sequence>
<comment type="caution">
    <text evidence="9">The sequence shown here is derived from an EMBL/GenBank/DDBJ whole genome shotgun (WGS) entry which is preliminary data.</text>
</comment>
<evidence type="ECO:0000256" key="3">
    <source>
        <dbReference type="ARBA" id="ARBA00022737"/>
    </source>
</evidence>
<dbReference type="GO" id="GO:0003723">
    <property type="term" value="F:RNA binding"/>
    <property type="evidence" value="ECO:0007669"/>
    <property type="project" value="InterPro"/>
</dbReference>
<reference evidence="9 10" key="1">
    <citation type="journal article" date="2019" name="Genome Biol. Evol.">
        <title>The Rhododendron genome and chromosomal organization provide insight into shared whole-genome duplications across the heath family (Ericaceae).</title>
        <authorList>
            <person name="Soza V.L."/>
            <person name="Lindsley D."/>
            <person name="Waalkes A."/>
            <person name="Ramage E."/>
            <person name="Patwardhan R.P."/>
            <person name="Burton J.N."/>
            <person name="Adey A."/>
            <person name="Kumar A."/>
            <person name="Qiu R."/>
            <person name="Shendure J."/>
            <person name="Hall B."/>
        </authorList>
    </citation>
    <scope>NUCLEOTIDE SEQUENCE [LARGE SCALE GENOMIC DNA]</scope>
    <source>
        <strain evidence="9">RSF 1966-606</strain>
    </source>
</reference>
<evidence type="ECO:0000256" key="1">
    <source>
        <dbReference type="ARBA" id="ARBA00004173"/>
    </source>
</evidence>
<feature type="non-terminal residue" evidence="9">
    <location>
        <position position="1"/>
    </location>
</feature>
<dbReference type="Pfam" id="PF20431">
    <property type="entry name" value="E_motif"/>
    <property type="match status" value="1"/>
</dbReference>
<dbReference type="Proteomes" id="UP000428333">
    <property type="component" value="Linkage Group LG10"/>
</dbReference>
<dbReference type="FunFam" id="1.25.40.10:FF:000501">
    <property type="entry name" value="Putative pentatricopeptide repeat-containing protein mitochondrial"/>
    <property type="match status" value="1"/>
</dbReference>
<dbReference type="FunFam" id="1.25.40.10:FF:000353">
    <property type="entry name" value="Pentatricopeptide repeat-containing protein At4g39530"/>
    <property type="match status" value="1"/>
</dbReference>
<evidence type="ECO:0000256" key="7">
    <source>
        <dbReference type="SAM" id="MobiDB-lite"/>
    </source>
</evidence>